<evidence type="ECO:0000313" key="1">
    <source>
        <dbReference type="EMBL" id="ONI38358.1"/>
    </source>
</evidence>
<name>A0ACC8X8C6_9FIRM</name>
<sequence>MKKSLAMLAILLMCTPVMAGEGDIIMVNIQKNPSMPNVNEITQEKIPIVPFDEATQNDPPVLTLDAAINVSVSRSDDLEINDRKEESENLNLEEAWRDFDGNLENQYNYKSVEFTLANLNKEEEIVVDKIEYNLSKLFDDILIAEKERYLQIKTIAQTEKDILKVKIMQEAGMASSSQMDALNLQLENDQLTLKKIEDNIDEKFEDICNMMEINTQRFVLQKPEIVYTEYEHFGSEEHFLDRKADETFSVWKAEQNADLVEISPVQGADYDYYAVMRKEENIELAEDNIDAAKETMANTLEQYYINMRQIEDSYPSMAENINILQNEMLANRIKLEAGTISKLDFTKSELKHEQAKFELEKVIKDHYYLKCLLDNTNLI</sequence>
<reference evidence="1" key="1">
    <citation type="submission" date="2016-08" db="EMBL/GenBank/DDBJ databases">
        <authorList>
            <person name="Ngugi D.K."/>
            <person name="Miyake S."/>
            <person name="Stingl U."/>
        </authorList>
    </citation>
    <scope>NUCLEOTIDE SEQUENCE</scope>
    <source>
        <strain evidence="1">SCG-B11WGA-EpuloA1</strain>
    </source>
</reference>
<dbReference type="EMBL" id="LJDB01000089">
    <property type="protein sequence ID" value="ONI38358.1"/>
    <property type="molecule type" value="Genomic_DNA"/>
</dbReference>
<dbReference type="Proteomes" id="UP000188605">
    <property type="component" value="Unassembled WGS sequence"/>
</dbReference>
<gene>
    <name evidence="1" type="ORF">AN396_10895</name>
</gene>
<proteinExistence type="predicted"/>
<keyword evidence="2" id="KW-1185">Reference proteome</keyword>
<organism evidence="1 2">
    <name type="scientific">Candidatus Epulonipiscium fishelsonii</name>
    <dbReference type="NCBI Taxonomy" id="77094"/>
    <lineage>
        <taxon>Bacteria</taxon>
        <taxon>Bacillati</taxon>
        <taxon>Bacillota</taxon>
        <taxon>Clostridia</taxon>
        <taxon>Lachnospirales</taxon>
        <taxon>Lachnospiraceae</taxon>
        <taxon>Candidatus Epulonipiscium</taxon>
    </lineage>
</organism>
<protein>
    <submittedName>
        <fullName evidence="1">Uncharacterized protein</fullName>
    </submittedName>
</protein>
<comment type="caution">
    <text evidence="1">The sequence shown here is derived from an EMBL/GenBank/DDBJ whole genome shotgun (WGS) entry which is preliminary data.</text>
</comment>
<evidence type="ECO:0000313" key="2">
    <source>
        <dbReference type="Proteomes" id="UP000188605"/>
    </source>
</evidence>
<accession>A0ACC8X8C6</accession>